<evidence type="ECO:0000313" key="2">
    <source>
        <dbReference type="Proteomes" id="UP000799755"/>
    </source>
</evidence>
<protein>
    <submittedName>
        <fullName evidence="1">Uncharacterized protein</fullName>
    </submittedName>
</protein>
<comment type="caution">
    <text evidence="1">The sequence shown here is derived from an EMBL/GenBank/DDBJ whole genome shotgun (WGS) entry which is preliminary data.</text>
</comment>
<reference evidence="1" key="1">
    <citation type="journal article" date="2020" name="Stud. Mycol.">
        <title>101 Dothideomycetes genomes: a test case for predicting lifestyles and emergence of pathogens.</title>
        <authorList>
            <person name="Haridas S."/>
            <person name="Albert R."/>
            <person name="Binder M."/>
            <person name="Bloem J."/>
            <person name="Labutti K."/>
            <person name="Salamov A."/>
            <person name="Andreopoulos B."/>
            <person name="Baker S."/>
            <person name="Barry K."/>
            <person name="Bills G."/>
            <person name="Bluhm B."/>
            <person name="Cannon C."/>
            <person name="Castanera R."/>
            <person name="Culley D."/>
            <person name="Daum C."/>
            <person name="Ezra D."/>
            <person name="Gonzalez J."/>
            <person name="Henrissat B."/>
            <person name="Kuo A."/>
            <person name="Liang C."/>
            <person name="Lipzen A."/>
            <person name="Lutzoni F."/>
            <person name="Magnuson J."/>
            <person name="Mondo S."/>
            <person name="Nolan M."/>
            <person name="Ohm R."/>
            <person name="Pangilinan J."/>
            <person name="Park H.-J."/>
            <person name="Ramirez L."/>
            <person name="Alfaro M."/>
            <person name="Sun H."/>
            <person name="Tritt A."/>
            <person name="Yoshinaga Y."/>
            <person name="Zwiers L.-H."/>
            <person name="Turgeon B."/>
            <person name="Goodwin S."/>
            <person name="Spatafora J."/>
            <person name="Crous P."/>
            <person name="Grigoriev I."/>
        </authorList>
    </citation>
    <scope>NUCLEOTIDE SEQUENCE</scope>
    <source>
        <strain evidence="1">ATCC 200398</strain>
    </source>
</reference>
<accession>A0ACB6QT68</accession>
<keyword evidence="2" id="KW-1185">Reference proteome</keyword>
<dbReference type="Proteomes" id="UP000799755">
    <property type="component" value="Unassembled WGS sequence"/>
</dbReference>
<evidence type="ECO:0000313" key="1">
    <source>
        <dbReference type="EMBL" id="KAF2469295.1"/>
    </source>
</evidence>
<organism evidence="1 2">
    <name type="scientific">Lindgomyces ingoldianus</name>
    <dbReference type="NCBI Taxonomy" id="673940"/>
    <lineage>
        <taxon>Eukaryota</taxon>
        <taxon>Fungi</taxon>
        <taxon>Dikarya</taxon>
        <taxon>Ascomycota</taxon>
        <taxon>Pezizomycotina</taxon>
        <taxon>Dothideomycetes</taxon>
        <taxon>Pleosporomycetidae</taxon>
        <taxon>Pleosporales</taxon>
        <taxon>Lindgomycetaceae</taxon>
        <taxon>Lindgomyces</taxon>
    </lineage>
</organism>
<proteinExistence type="predicted"/>
<sequence length="112" mass="12536">MAEVQRDVQLTFFIILIFCFLDPYILTAFLLHLQFDTFASALICALLSVIPDVGLWYTECDAVDAELCLSLKQDNARCISSASIGPEPNYPMQHGGKRFDAMRLDAMNGKLN</sequence>
<name>A0ACB6QT68_9PLEO</name>
<gene>
    <name evidence="1" type="ORF">BDR25DRAFT_47966</name>
</gene>
<dbReference type="EMBL" id="MU003512">
    <property type="protein sequence ID" value="KAF2469295.1"/>
    <property type="molecule type" value="Genomic_DNA"/>
</dbReference>